<organism evidence="3 4">
    <name type="scientific">Actinoallomurus spadix</name>
    <dbReference type="NCBI Taxonomy" id="79912"/>
    <lineage>
        <taxon>Bacteria</taxon>
        <taxon>Bacillati</taxon>
        <taxon>Actinomycetota</taxon>
        <taxon>Actinomycetes</taxon>
        <taxon>Streptosporangiales</taxon>
        <taxon>Thermomonosporaceae</taxon>
        <taxon>Actinoallomurus</taxon>
    </lineage>
</organism>
<protein>
    <submittedName>
        <fullName evidence="3">Carbon-nitrogen hydrolase family protein</fullName>
    </submittedName>
</protein>
<evidence type="ECO:0000313" key="4">
    <source>
        <dbReference type="Proteomes" id="UP001501822"/>
    </source>
</evidence>
<comment type="caution">
    <text evidence="3">The sequence shown here is derived from an EMBL/GenBank/DDBJ whole genome shotgun (WGS) entry which is preliminary data.</text>
</comment>
<dbReference type="Gene3D" id="3.60.110.10">
    <property type="entry name" value="Carbon-nitrogen hydrolase"/>
    <property type="match status" value="1"/>
</dbReference>
<evidence type="ECO:0000256" key="1">
    <source>
        <dbReference type="ARBA" id="ARBA00010613"/>
    </source>
</evidence>
<accession>A0ABN0W3K0</accession>
<dbReference type="Pfam" id="PF00795">
    <property type="entry name" value="CN_hydrolase"/>
    <property type="match status" value="1"/>
</dbReference>
<proteinExistence type="inferred from homology"/>
<sequence>MRIALCQIPVGDDPKENLEHVLEALAVASEADLAIFPEAVQVRFGRAMAAAAEPLDGPWVSTLAEAARRHRTAVIAGVFEPAPDGRVYNTAVAIDTDGRRAGAYRKIHLFDAFGFRESELIAPGDTPVVVELAGARIGLITCYDLRFPELARALVDRGADLLTVIASWAQGNFKEEHWVTLVRARAIENTVWTAAVDKAPDPPQAPGGAIGVGRSLLVDPMGTVQTDLGPFPGVRVVEIDDVVTEHVRKTLPALEHRRPDLFG</sequence>
<dbReference type="SUPFAM" id="SSF56317">
    <property type="entry name" value="Carbon-nitrogen hydrolase"/>
    <property type="match status" value="1"/>
</dbReference>
<dbReference type="GO" id="GO:0016787">
    <property type="term" value="F:hydrolase activity"/>
    <property type="evidence" value="ECO:0007669"/>
    <property type="project" value="UniProtKB-KW"/>
</dbReference>
<comment type="similarity">
    <text evidence="1">Belongs to the carbon-nitrogen hydrolase superfamily. NIT1/NIT2 family.</text>
</comment>
<keyword evidence="3" id="KW-0378">Hydrolase</keyword>
<name>A0ABN0W3K0_9ACTN</name>
<dbReference type="PROSITE" id="PS01227">
    <property type="entry name" value="UPF0012"/>
    <property type="match status" value="1"/>
</dbReference>
<dbReference type="PANTHER" id="PTHR23088">
    <property type="entry name" value="NITRILASE-RELATED"/>
    <property type="match status" value="1"/>
</dbReference>
<reference evidence="3 4" key="1">
    <citation type="journal article" date="2019" name="Int. J. Syst. Evol. Microbiol.">
        <title>The Global Catalogue of Microorganisms (GCM) 10K type strain sequencing project: providing services to taxonomists for standard genome sequencing and annotation.</title>
        <authorList>
            <consortium name="The Broad Institute Genomics Platform"/>
            <consortium name="The Broad Institute Genome Sequencing Center for Infectious Disease"/>
            <person name="Wu L."/>
            <person name="Ma J."/>
        </authorList>
    </citation>
    <scope>NUCLEOTIDE SEQUENCE [LARGE SCALE GENOMIC DNA]</scope>
    <source>
        <strain evidence="3 4">JCM 3146</strain>
    </source>
</reference>
<dbReference type="PROSITE" id="PS50263">
    <property type="entry name" value="CN_HYDROLASE"/>
    <property type="match status" value="1"/>
</dbReference>
<evidence type="ECO:0000313" key="3">
    <source>
        <dbReference type="EMBL" id="GAA0324141.1"/>
    </source>
</evidence>
<dbReference type="Proteomes" id="UP001501822">
    <property type="component" value="Unassembled WGS sequence"/>
</dbReference>
<evidence type="ECO:0000259" key="2">
    <source>
        <dbReference type="PROSITE" id="PS50263"/>
    </source>
</evidence>
<feature type="domain" description="CN hydrolase" evidence="2">
    <location>
        <begin position="1"/>
        <end position="241"/>
    </location>
</feature>
<gene>
    <name evidence="3" type="ORF">GCM10010151_12490</name>
</gene>
<dbReference type="InterPro" id="IPR036526">
    <property type="entry name" value="C-N_Hydrolase_sf"/>
</dbReference>
<keyword evidence="4" id="KW-1185">Reference proteome</keyword>
<dbReference type="InterPro" id="IPR003010">
    <property type="entry name" value="C-N_Hydrolase"/>
</dbReference>
<dbReference type="EMBL" id="BAAABM010000007">
    <property type="protein sequence ID" value="GAA0324141.1"/>
    <property type="molecule type" value="Genomic_DNA"/>
</dbReference>
<dbReference type="RefSeq" id="WP_252799825.1">
    <property type="nucleotide sequence ID" value="NZ_BAAABM010000007.1"/>
</dbReference>
<dbReference type="InterPro" id="IPR001110">
    <property type="entry name" value="UPF0012_CS"/>
</dbReference>
<dbReference type="CDD" id="cd07581">
    <property type="entry name" value="nitrilase_3"/>
    <property type="match status" value="1"/>
</dbReference>
<dbReference type="PANTHER" id="PTHR23088:SF27">
    <property type="entry name" value="DEAMINATED GLUTATHIONE AMIDASE"/>
    <property type="match status" value="1"/>
</dbReference>